<dbReference type="AlphaFoldDB" id="A0A2T3BF22"/>
<feature type="chain" id="PRO_5015659595" description="Yeast cell wall synthesis Kre9/Knh1-like N-terminal domain-containing protein" evidence="3">
    <location>
        <begin position="19"/>
        <end position="256"/>
    </location>
</feature>
<dbReference type="PANTHER" id="PTHR40633:SF1">
    <property type="entry name" value="GPI ANCHORED SERINE-THREONINE RICH PROTEIN (AFU_ORTHOLOGUE AFUA_1G03630)"/>
    <property type="match status" value="1"/>
</dbReference>
<proteinExistence type="predicted"/>
<sequence>MRSSFCAAVLALASSVVAQTPHFDVMSSPTQGQVIPAGSSFDIIWDPNSVPGTITITLIQGPASNALVKGPVIASGVDNSLGKFTWSPVPSGQFAAYGFNITSDSDPSTYQLSNGFHISGGSTPSPTPAAGGITTTVRLAPGPAYTPPPNTTTSSVVTTTHNATQTSSAVKAVFTSSANVTTTTPVANITLTTLTTPLVTATPVTAASPVTTPSESSPTTPASISTPTPKLTSGAAANMASGGLAMIGGLVLAFAL</sequence>
<feature type="region of interest" description="Disordered" evidence="2">
    <location>
        <begin position="205"/>
        <end position="230"/>
    </location>
</feature>
<dbReference type="Proteomes" id="UP000241818">
    <property type="component" value="Unassembled WGS sequence"/>
</dbReference>
<dbReference type="InterPro" id="IPR052982">
    <property type="entry name" value="SRP1/TIP1-like"/>
</dbReference>
<feature type="compositionally biased region" description="Low complexity" evidence="2">
    <location>
        <begin position="205"/>
        <end position="229"/>
    </location>
</feature>
<keyword evidence="1 3" id="KW-0732">Signal</keyword>
<dbReference type="InterPro" id="IPR018466">
    <property type="entry name" value="Kre9/Knh1-like_N"/>
</dbReference>
<dbReference type="Pfam" id="PF10342">
    <property type="entry name" value="Kre9_KNH"/>
    <property type="match status" value="1"/>
</dbReference>
<dbReference type="PANTHER" id="PTHR40633">
    <property type="entry name" value="MATRIX PROTEIN, PUTATIVE (AFU_ORTHOLOGUE AFUA_8G05410)-RELATED"/>
    <property type="match status" value="1"/>
</dbReference>
<protein>
    <recommendedName>
        <fullName evidence="4">Yeast cell wall synthesis Kre9/Knh1-like N-terminal domain-containing protein</fullName>
    </recommendedName>
</protein>
<organism evidence="5 6">
    <name type="scientific">Amorphotheca resinae ATCC 22711</name>
    <dbReference type="NCBI Taxonomy" id="857342"/>
    <lineage>
        <taxon>Eukaryota</taxon>
        <taxon>Fungi</taxon>
        <taxon>Dikarya</taxon>
        <taxon>Ascomycota</taxon>
        <taxon>Pezizomycotina</taxon>
        <taxon>Leotiomycetes</taxon>
        <taxon>Helotiales</taxon>
        <taxon>Amorphothecaceae</taxon>
        <taxon>Amorphotheca</taxon>
    </lineage>
</organism>
<feature type="signal peptide" evidence="3">
    <location>
        <begin position="1"/>
        <end position="18"/>
    </location>
</feature>
<dbReference type="InParanoid" id="A0A2T3BF22"/>
<feature type="domain" description="Yeast cell wall synthesis Kre9/Knh1-like N-terminal" evidence="4">
    <location>
        <begin position="28"/>
        <end position="118"/>
    </location>
</feature>
<evidence type="ECO:0000256" key="2">
    <source>
        <dbReference type="SAM" id="MobiDB-lite"/>
    </source>
</evidence>
<keyword evidence="6" id="KW-1185">Reference proteome</keyword>
<evidence type="ECO:0000313" key="6">
    <source>
        <dbReference type="Proteomes" id="UP000241818"/>
    </source>
</evidence>
<evidence type="ECO:0000256" key="3">
    <source>
        <dbReference type="SAM" id="SignalP"/>
    </source>
</evidence>
<accession>A0A2T3BF22</accession>
<gene>
    <name evidence="5" type="ORF">M430DRAFT_15209</name>
</gene>
<dbReference type="STRING" id="857342.A0A2T3BF22"/>
<dbReference type="RefSeq" id="XP_024725500.1">
    <property type="nucleotide sequence ID" value="XM_024863201.1"/>
</dbReference>
<reference evidence="5 6" key="1">
    <citation type="journal article" date="2018" name="New Phytol.">
        <title>Comparative genomics and transcriptomics depict ericoid mycorrhizal fungi as versatile saprotrophs and plant mutualists.</title>
        <authorList>
            <person name="Martino E."/>
            <person name="Morin E."/>
            <person name="Grelet G.A."/>
            <person name="Kuo A."/>
            <person name="Kohler A."/>
            <person name="Daghino S."/>
            <person name="Barry K.W."/>
            <person name="Cichocki N."/>
            <person name="Clum A."/>
            <person name="Dockter R.B."/>
            <person name="Hainaut M."/>
            <person name="Kuo R.C."/>
            <person name="LaButti K."/>
            <person name="Lindahl B.D."/>
            <person name="Lindquist E.A."/>
            <person name="Lipzen A."/>
            <person name="Khouja H.R."/>
            <person name="Magnuson J."/>
            <person name="Murat C."/>
            <person name="Ohm R.A."/>
            <person name="Singer S.W."/>
            <person name="Spatafora J.W."/>
            <person name="Wang M."/>
            <person name="Veneault-Fourrey C."/>
            <person name="Henrissat B."/>
            <person name="Grigoriev I.V."/>
            <person name="Martin F.M."/>
            <person name="Perotto S."/>
        </authorList>
    </citation>
    <scope>NUCLEOTIDE SEQUENCE [LARGE SCALE GENOMIC DNA]</scope>
    <source>
        <strain evidence="5 6">ATCC 22711</strain>
    </source>
</reference>
<name>A0A2T3BF22_AMORE</name>
<dbReference type="OrthoDB" id="2260257at2759"/>
<dbReference type="EMBL" id="KZ679006">
    <property type="protein sequence ID" value="PSS27975.1"/>
    <property type="molecule type" value="Genomic_DNA"/>
</dbReference>
<evidence type="ECO:0000256" key="1">
    <source>
        <dbReference type="ARBA" id="ARBA00022729"/>
    </source>
</evidence>
<evidence type="ECO:0000313" key="5">
    <source>
        <dbReference type="EMBL" id="PSS27975.1"/>
    </source>
</evidence>
<dbReference type="GeneID" id="36571282"/>
<evidence type="ECO:0000259" key="4">
    <source>
        <dbReference type="Pfam" id="PF10342"/>
    </source>
</evidence>